<proteinExistence type="predicted"/>
<evidence type="ECO:0000256" key="1">
    <source>
        <dbReference type="SAM" id="MobiDB-lite"/>
    </source>
</evidence>
<feature type="region of interest" description="Disordered" evidence="1">
    <location>
        <begin position="43"/>
        <end position="74"/>
    </location>
</feature>
<gene>
    <name evidence="2" type="ORF">M513_11328</name>
</gene>
<feature type="compositionally biased region" description="Basic and acidic residues" evidence="1">
    <location>
        <begin position="52"/>
        <end position="74"/>
    </location>
</feature>
<feature type="region of interest" description="Disordered" evidence="1">
    <location>
        <begin position="11"/>
        <end position="31"/>
    </location>
</feature>
<protein>
    <submittedName>
        <fullName evidence="2">Uncharacterized protein</fullName>
    </submittedName>
</protein>
<dbReference type="Proteomes" id="UP000030764">
    <property type="component" value="Unassembled WGS sequence"/>
</dbReference>
<dbReference type="EMBL" id="KL363314">
    <property type="protein sequence ID" value="KFD47778.1"/>
    <property type="molecule type" value="Genomic_DNA"/>
</dbReference>
<sequence>MTTNNFEIMKDFPTDMGSGSPRKTVRKATPKWRKCDDTPILRQTSTTTGKAVSDHVHENTHCTEKREDPREDVRYENNQSRYKHSLQDLSICQQMVAITARRSLSLAAFNPISRWWKTNKRSIFHCELCILSVT</sequence>
<evidence type="ECO:0000313" key="2">
    <source>
        <dbReference type="EMBL" id="KFD47778.1"/>
    </source>
</evidence>
<dbReference type="AlphaFoldDB" id="A0A085LS32"/>
<organism evidence="2 3">
    <name type="scientific">Trichuris suis</name>
    <name type="common">pig whipworm</name>
    <dbReference type="NCBI Taxonomy" id="68888"/>
    <lineage>
        <taxon>Eukaryota</taxon>
        <taxon>Metazoa</taxon>
        <taxon>Ecdysozoa</taxon>
        <taxon>Nematoda</taxon>
        <taxon>Enoplea</taxon>
        <taxon>Dorylaimia</taxon>
        <taxon>Trichinellida</taxon>
        <taxon>Trichuridae</taxon>
        <taxon>Trichuris</taxon>
    </lineage>
</organism>
<reference evidence="2 3" key="1">
    <citation type="journal article" date="2014" name="Nat. Genet.">
        <title>Genome and transcriptome of the porcine whipworm Trichuris suis.</title>
        <authorList>
            <person name="Jex A.R."/>
            <person name="Nejsum P."/>
            <person name="Schwarz E.M."/>
            <person name="Hu L."/>
            <person name="Young N.D."/>
            <person name="Hall R.S."/>
            <person name="Korhonen P.K."/>
            <person name="Liao S."/>
            <person name="Thamsborg S."/>
            <person name="Xia J."/>
            <person name="Xu P."/>
            <person name="Wang S."/>
            <person name="Scheerlinck J.P."/>
            <person name="Hofmann A."/>
            <person name="Sternberg P.W."/>
            <person name="Wang J."/>
            <person name="Gasser R.B."/>
        </authorList>
    </citation>
    <scope>NUCLEOTIDE SEQUENCE [LARGE SCALE GENOMIC DNA]</scope>
    <source>
        <strain evidence="2">DCEP-RM93M</strain>
    </source>
</reference>
<accession>A0A085LS32</accession>
<keyword evidence="3" id="KW-1185">Reference proteome</keyword>
<name>A0A085LS32_9BILA</name>
<evidence type="ECO:0000313" key="3">
    <source>
        <dbReference type="Proteomes" id="UP000030764"/>
    </source>
</evidence>